<proteinExistence type="predicted"/>
<feature type="region of interest" description="Disordered" evidence="1">
    <location>
        <begin position="13"/>
        <end position="54"/>
    </location>
</feature>
<dbReference type="EMBL" id="OIVN01003235">
    <property type="protein sequence ID" value="SPD09723.1"/>
    <property type="molecule type" value="Genomic_DNA"/>
</dbReference>
<sequence>MYCHQTDECVPKVPLKSPISASKGKSKDDRSIRKGENHVSHKRKHRNHNFGSSSREKWTCDFMVDGRLVDTEDSVMKNKEGHGGLVANAFGKSLLLSKDMKSLQENNSEHLIENLKRHSVLSIGDIFEVSSRLLETQCLLREALVRELKKKYDDEFNRVYELLAENKNLLADLEAARAKGWDSALDQAEVDDASNLYNKGRMLQPYKVALTQGD</sequence>
<name>A0A2N9HDA2_FAGSY</name>
<accession>A0A2N9HDA2</accession>
<feature type="compositionally biased region" description="Basic and acidic residues" evidence="1">
    <location>
        <begin position="25"/>
        <end position="39"/>
    </location>
</feature>
<gene>
    <name evidence="2" type="ORF">FSB_LOCUS37605</name>
</gene>
<protein>
    <submittedName>
        <fullName evidence="2">Uncharacterized protein</fullName>
    </submittedName>
</protein>
<evidence type="ECO:0000256" key="1">
    <source>
        <dbReference type="SAM" id="MobiDB-lite"/>
    </source>
</evidence>
<dbReference type="AlphaFoldDB" id="A0A2N9HDA2"/>
<organism evidence="2">
    <name type="scientific">Fagus sylvatica</name>
    <name type="common">Beechnut</name>
    <dbReference type="NCBI Taxonomy" id="28930"/>
    <lineage>
        <taxon>Eukaryota</taxon>
        <taxon>Viridiplantae</taxon>
        <taxon>Streptophyta</taxon>
        <taxon>Embryophyta</taxon>
        <taxon>Tracheophyta</taxon>
        <taxon>Spermatophyta</taxon>
        <taxon>Magnoliopsida</taxon>
        <taxon>eudicotyledons</taxon>
        <taxon>Gunneridae</taxon>
        <taxon>Pentapetalae</taxon>
        <taxon>rosids</taxon>
        <taxon>fabids</taxon>
        <taxon>Fagales</taxon>
        <taxon>Fagaceae</taxon>
        <taxon>Fagus</taxon>
    </lineage>
</organism>
<evidence type="ECO:0000313" key="2">
    <source>
        <dbReference type="EMBL" id="SPD09723.1"/>
    </source>
</evidence>
<reference evidence="2" key="1">
    <citation type="submission" date="2018-02" db="EMBL/GenBank/DDBJ databases">
        <authorList>
            <person name="Cohen D.B."/>
            <person name="Kent A.D."/>
        </authorList>
    </citation>
    <scope>NUCLEOTIDE SEQUENCE</scope>
</reference>